<reference evidence="3 4" key="1">
    <citation type="submission" date="2016-10" db="EMBL/GenBank/DDBJ databases">
        <authorList>
            <person name="de Groot N.N."/>
        </authorList>
    </citation>
    <scope>NUCLEOTIDE SEQUENCE [LARGE SCALE GENOMIC DNA]</scope>
    <source>
        <strain evidence="3 4">AR40</strain>
    </source>
</reference>
<gene>
    <name evidence="1" type="ORF">CPT75_01530</name>
    <name evidence="2" type="ORF">CPT75_18960</name>
    <name evidence="3" type="ORF">SAMN04487884_14334</name>
</gene>
<dbReference type="InterPro" id="IPR053747">
    <property type="entry name" value="Fluoresc_Recovery_Reg"/>
</dbReference>
<dbReference type="EMBL" id="NXNG01000001">
    <property type="protein sequence ID" value="PWT29048.1"/>
    <property type="molecule type" value="Genomic_DNA"/>
</dbReference>
<organism evidence="3 4">
    <name type="scientific">Butyrivibrio fibrisolvens</name>
    <dbReference type="NCBI Taxonomy" id="831"/>
    <lineage>
        <taxon>Bacteria</taxon>
        <taxon>Bacillati</taxon>
        <taxon>Bacillota</taxon>
        <taxon>Clostridia</taxon>
        <taxon>Lachnospirales</taxon>
        <taxon>Lachnospiraceae</taxon>
        <taxon>Butyrivibrio</taxon>
    </lineage>
</organism>
<evidence type="ECO:0000313" key="5">
    <source>
        <dbReference type="Proteomes" id="UP000245488"/>
    </source>
</evidence>
<proteinExistence type="predicted"/>
<evidence type="ECO:0000313" key="4">
    <source>
        <dbReference type="Proteomes" id="UP000182584"/>
    </source>
</evidence>
<dbReference type="Proteomes" id="UP000182584">
    <property type="component" value="Unassembled WGS sequence"/>
</dbReference>
<dbReference type="Gene3D" id="6.10.140.1840">
    <property type="match status" value="1"/>
</dbReference>
<dbReference type="EMBL" id="FOGJ01000043">
    <property type="protein sequence ID" value="SES41216.1"/>
    <property type="molecule type" value="Genomic_DNA"/>
</dbReference>
<sequence length="104" mass="12470">MDVNEKDWKLFRKYLPDWQENYMEKLIKDYIEFLKGDGLASDKFWELEKKIKADRKNPGVLLQDVRRSNFHVHLASLVGYEVISMKDLDGFSDETKEIVERMVR</sequence>
<name>A0A1H9X4U1_BUTFI</name>
<dbReference type="OrthoDB" id="2004804at2"/>
<evidence type="ECO:0000313" key="2">
    <source>
        <dbReference type="EMBL" id="PWT29048.1"/>
    </source>
</evidence>
<dbReference type="Proteomes" id="UP000245488">
    <property type="component" value="Chromosome"/>
</dbReference>
<dbReference type="AlphaFoldDB" id="A0A1H9X4U1"/>
<dbReference type="EMBL" id="NXNG01000005">
    <property type="protein sequence ID" value="PWT25672.1"/>
    <property type="molecule type" value="Genomic_DNA"/>
</dbReference>
<evidence type="ECO:0000313" key="1">
    <source>
        <dbReference type="EMBL" id="PWT25672.1"/>
    </source>
</evidence>
<evidence type="ECO:0000313" key="3">
    <source>
        <dbReference type="EMBL" id="SES41216.1"/>
    </source>
</evidence>
<accession>A0A1H9X4U1</accession>
<keyword evidence="5" id="KW-1185">Reference proteome</keyword>
<dbReference type="RefSeq" id="WP_027206596.1">
    <property type="nucleotide sequence ID" value="NZ_CM009896.1"/>
</dbReference>
<protein>
    <submittedName>
        <fullName evidence="1">Multidrug transporter</fullName>
    </submittedName>
</protein>
<reference evidence="1 5" key="2">
    <citation type="submission" date="2017-09" db="EMBL/GenBank/DDBJ databases">
        <title>High-quality draft genome sequence of Butyrivibrio fibrisolvens INBov1, isolated from cow rumen.</title>
        <authorList>
            <person name="Rodriguez Hernaez J."/>
            <person name="Rivarola M."/>
            <person name="Paniego N."/>
            <person name="Cravero S."/>
            <person name="Ceron Cucchi M."/>
            <person name="Martinez M.C."/>
        </authorList>
    </citation>
    <scope>NUCLEOTIDE SEQUENCE [LARGE SCALE GENOMIC DNA]</scope>
    <source>
        <strain evidence="1 5">INBov1</strain>
    </source>
</reference>
<dbReference type="eggNOG" id="ENOG5032ZBQ">
    <property type="taxonomic scope" value="Bacteria"/>
</dbReference>